<dbReference type="STRING" id="564608.C1MP76"/>
<keyword evidence="3" id="KW-1185">Reference proteome</keyword>
<name>C1MP76_MICPC</name>
<dbReference type="Gene3D" id="3.40.50.12780">
    <property type="entry name" value="N-terminal domain of ligase-like"/>
    <property type="match status" value="1"/>
</dbReference>
<organism evidence="3">
    <name type="scientific">Micromonas pusilla (strain CCMP1545)</name>
    <name type="common">Picoplanktonic green alga</name>
    <dbReference type="NCBI Taxonomy" id="564608"/>
    <lineage>
        <taxon>Eukaryota</taxon>
        <taxon>Viridiplantae</taxon>
        <taxon>Chlorophyta</taxon>
        <taxon>Mamiellophyceae</taxon>
        <taxon>Mamiellales</taxon>
        <taxon>Mamiellaceae</taxon>
        <taxon>Micromonas</taxon>
    </lineage>
</organism>
<evidence type="ECO:0000313" key="2">
    <source>
        <dbReference type="EMBL" id="EEH58418.1"/>
    </source>
</evidence>
<dbReference type="eggNOG" id="KOG1175">
    <property type="taxonomic scope" value="Eukaryota"/>
</dbReference>
<gene>
    <name evidence="2" type="ORF">MICPUCDRAFT_44055</name>
</gene>
<dbReference type="Proteomes" id="UP000001876">
    <property type="component" value="Unassembled WGS sequence"/>
</dbReference>
<accession>C1MP76</accession>
<dbReference type="EMBL" id="GG663737">
    <property type="protein sequence ID" value="EEH58418.1"/>
    <property type="molecule type" value="Genomic_DNA"/>
</dbReference>
<dbReference type="GeneID" id="9682675"/>
<dbReference type="Pfam" id="PF00501">
    <property type="entry name" value="AMP-binding"/>
    <property type="match status" value="1"/>
</dbReference>
<feature type="domain" description="AMP-dependent synthetase/ligase" evidence="1">
    <location>
        <begin position="34"/>
        <end position="383"/>
    </location>
</feature>
<dbReference type="OMA" id="TGWIMYM"/>
<reference evidence="2 3" key="1">
    <citation type="journal article" date="2009" name="Science">
        <title>Green evolution and dynamic adaptations revealed by genomes of the marine picoeukaryotes Micromonas.</title>
        <authorList>
            <person name="Worden A.Z."/>
            <person name="Lee J.H."/>
            <person name="Mock T."/>
            <person name="Rouze P."/>
            <person name="Simmons M.P."/>
            <person name="Aerts A.L."/>
            <person name="Allen A.E."/>
            <person name="Cuvelier M.L."/>
            <person name="Derelle E."/>
            <person name="Everett M.V."/>
            <person name="Foulon E."/>
            <person name="Grimwood J."/>
            <person name="Gundlach H."/>
            <person name="Henrissat B."/>
            <person name="Napoli C."/>
            <person name="McDonald S.M."/>
            <person name="Parker M.S."/>
            <person name="Rombauts S."/>
            <person name="Salamov A."/>
            <person name="Von Dassow P."/>
            <person name="Badger J.H."/>
            <person name="Coutinho P.M."/>
            <person name="Demir E."/>
            <person name="Dubchak I."/>
            <person name="Gentemann C."/>
            <person name="Eikrem W."/>
            <person name="Gready J.E."/>
            <person name="John U."/>
            <person name="Lanier W."/>
            <person name="Lindquist E.A."/>
            <person name="Lucas S."/>
            <person name="Mayer K.F."/>
            <person name="Moreau H."/>
            <person name="Not F."/>
            <person name="Otillar R."/>
            <person name="Panaud O."/>
            <person name="Pangilinan J."/>
            <person name="Paulsen I."/>
            <person name="Piegu B."/>
            <person name="Poliakov A."/>
            <person name="Robbens S."/>
            <person name="Schmutz J."/>
            <person name="Toulza E."/>
            <person name="Wyss T."/>
            <person name="Zelensky A."/>
            <person name="Zhou K."/>
            <person name="Armbrust E.V."/>
            <person name="Bhattacharya D."/>
            <person name="Goodenough U.W."/>
            <person name="Van de Peer Y."/>
            <person name="Grigoriev I.V."/>
        </authorList>
    </citation>
    <scope>NUCLEOTIDE SEQUENCE [LARGE SCALE GENOMIC DNA]</scope>
    <source>
        <strain evidence="2 3">CCMP1545</strain>
    </source>
</reference>
<dbReference type="InterPro" id="IPR045851">
    <property type="entry name" value="AMP-bd_C_sf"/>
</dbReference>
<dbReference type="PANTHER" id="PTHR44378:SF2">
    <property type="entry name" value="ACYL-ACTIVATING ENZYME 17, PEROXISOMAL-RELATED"/>
    <property type="match status" value="1"/>
</dbReference>
<dbReference type="KEGG" id="mpp:MICPUCDRAFT_44055"/>
<dbReference type="PROSITE" id="PS00455">
    <property type="entry name" value="AMP_BINDING"/>
    <property type="match status" value="1"/>
</dbReference>
<dbReference type="Gene3D" id="3.30.300.30">
    <property type="match status" value="1"/>
</dbReference>
<dbReference type="InterPro" id="IPR020845">
    <property type="entry name" value="AMP-binding_CS"/>
</dbReference>
<protein>
    <submittedName>
        <fullName evidence="2">Predicted protein</fullName>
    </submittedName>
</protein>
<dbReference type="AlphaFoldDB" id="C1MP76"/>
<dbReference type="OrthoDB" id="10253115at2759"/>
<dbReference type="InterPro" id="IPR000873">
    <property type="entry name" value="AMP-dep_synth/lig_dom"/>
</dbReference>
<dbReference type="RefSeq" id="XP_003056773.1">
    <property type="nucleotide sequence ID" value="XM_003056727.1"/>
</dbReference>
<dbReference type="SUPFAM" id="SSF56801">
    <property type="entry name" value="Acetyl-CoA synthetase-like"/>
    <property type="match status" value="1"/>
</dbReference>
<proteinExistence type="predicted"/>
<sequence length="566" mass="60305">MNAALACFEGPGKADEDVAIRWRGELDDDAAGETRTRSITRGELRARADAAANALSIRGWGEDARVAIILPFTAECVAIYLGVVLAGAAAVCVADSFSSEEIKTRLEIGRADVVITMDVVARAGSALPLYAKVASAAGRDVPTYCDFLRVAYAQGMVTGMEFQPVVMPSSKPTAVLFSSGTTGAPKAIPWDHSAPLHGVSDGRLHMDIKHGDVVSWPTNLGWMMGSWLIYQLANGACLGVYEGAPTTRGFCDFVSDANVTHLGLVPSIVSSWRKSGAFDANRHDWSAHLRAFALTGEASSPTDVLWLASRVRGYVAPVLEYCGGTELASGYALSAVVLPNAPSCFSSASLGGSFALLNDEGEETNDEEDVNVIGEVAVRTPFIGSSTSLLNGDNRATYYDGMPRSVVNGAPLRRHGDRFERLRGGFYRAHGRTDDTFNLGGIKTSSVEIERACDRAAAAANAGAETAAVAVPPIGGGPDRLWIVLVPLFEGEEEKTKDAAREEALVKLFNDAIKRALNPLFKVHRVLLEPGGLPRNASNKILRRTLRAKCADVQARDAKTTPRAKL</sequence>
<dbReference type="PANTHER" id="PTHR44378">
    <property type="entry name" value="ACYL-ACTIVATING ENZYME 17, PEROXISOMAL-RELATED"/>
    <property type="match status" value="1"/>
</dbReference>
<dbReference type="InterPro" id="IPR042099">
    <property type="entry name" value="ANL_N_sf"/>
</dbReference>
<evidence type="ECO:0000313" key="3">
    <source>
        <dbReference type="Proteomes" id="UP000001876"/>
    </source>
</evidence>
<evidence type="ECO:0000259" key="1">
    <source>
        <dbReference type="Pfam" id="PF00501"/>
    </source>
</evidence>